<evidence type="ECO:0008006" key="4">
    <source>
        <dbReference type="Google" id="ProtNLM"/>
    </source>
</evidence>
<evidence type="ECO:0000313" key="2">
    <source>
        <dbReference type="EMBL" id="KAG7394156.1"/>
    </source>
</evidence>
<protein>
    <recommendedName>
        <fullName evidence="4">Dynein heavy chain</fullName>
    </recommendedName>
</protein>
<reference evidence="2" key="1">
    <citation type="submission" date="2021-02" db="EMBL/GenBank/DDBJ databases">
        <authorList>
            <person name="Palmer J.M."/>
        </authorList>
    </citation>
    <scope>NUCLEOTIDE SEQUENCE</scope>
    <source>
        <strain evidence="2">SCRP23</strain>
    </source>
</reference>
<feature type="compositionally biased region" description="Basic and acidic residues" evidence="1">
    <location>
        <begin position="603"/>
        <end position="633"/>
    </location>
</feature>
<evidence type="ECO:0000313" key="3">
    <source>
        <dbReference type="Proteomes" id="UP000693981"/>
    </source>
</evidence>
<feature type="region of interest" description="Disordered" evidence="1">
    <location>
        <begin position="1"/>
        <end position="37"/>
    </location>
</feature>
<feature type="region of interest" description="Disordered" evidence="1">
    <location>
        <begin position="230"/>
        <end position="267"/>
    </location>
</feature>
<feature type="compositionally biased region" description="Basic residues" evidence="1">
    <location>
        <begin position="10"/>
        <end position="21"/>
    </location>
</feature>
<name>A0A8T1WL86_9STRA</name>
<proteinExistence type="predicted"/>
<evidence type="ECO:0000256" key="1">
    <source>
        <dbReference type="SAM" id="MobiDB-lite"/>
    </source>
</evidence>
<dbReference type="OrthoDB" id="5593012at2759"/>
<accession>A0A8T1WL86</accession>
<comment type="caution">
    <text evidence="2">The sequence shown here is derived from an EMBL/GenBank/DDBJ whole genome shotgun (WGS) entry which is preliminary data.</text>
</comment>
<feature type="compositionally biased region" description="Polar residues" evidence="1">
    <location>
        <begin position="237"/>
        <end position="246"/>
    </location>
</feature>
<dbReference type="EMBL" id="JAGDFL010000294">
    <property type="protein sequence ID" value="KAG7394156.1"/>
    <property type="molecule type" value="Genomic_DNA"/>
</dbReference>
<organism evidence="2 3">
    <name type="scientific">Phytophthora boehmeriae</name>
    <dbReference type="NCBI Taxonomy" id="109152"/>
    <lineage>
        <taxon>Eukaryota</taxon>
        <taxon>Sar</taxon>
        <taxon>Stramenopiles</taxon>
        <taxon>Oomycota</taxon>
        <taxon>Peronosporomycetes</taxon>
        <taxon>Peronosporales</taxon>
        <taxon>Peronosporaceae</taxon>
        <taxon>Phytophthora</taxon>
    </lineage>
</organism>
<gene>
    <name evidence="2" type="ORF">PHYBOEH_005589</name>
</gene>
<keyword evidence="3" id="KW-1185">Reference proteome</keyword>
<sequence>MDDRLTPSVRRPRTRGARRRPPTPLAPASPFAYSPRDAAFFPTLSTSQRPATPQTVAGDGHTHYNALEERLHASGLKRSVVQAQLFPQAAASRAGNARFLSRKRHEAATALQDNQAVAEMEESLKHKPLVASLNVRPTGSALIPSRPASSSATALTRERQKLKSAGAKTARGYSSFAEAGRGVAKEPMTARDRYYIEQRASTVPGGERQTSRLRPVSREFVGDVKIPTDDQDKRQNIVDSGNNIRSQKPVEGGFTCTDAPDVPRRSDLLARRNEVRTLTDRLVENLTQQTTEESASAYGLSTPNGAVSRDSFFYLRRVDSNPYNLEVTTHSYINPKNYYTVSRLGITHFSQDGVEFQPLEKFERENYIYSLLVKLPFFKKYRTWKRFTIWKRAVNARKRMNAFVSLNNSLFILLPHLHDALFQLRHACLDLQKVNLFDFEHPTGVTDTTVWAADGQQQQQKTYTLSEFSLRLKAQKIRVERLVDQFISNSEMTAKTACENHLYSFLQNTGFNDIKSTGTKDGRKRSAVGTQRKESAGSTGVNICLDQQKAMTYTERATMKTQCRRLTKFLRVVEFLISDALLRMAILSTVLLKDTLATFMKDQDDKDSSGDDEPKKKLTKTDQCEHERGDQVRNPEQYRTILEEATTTTRFLLETVRRYTKWKGRWIT</sequence>
<feature type="region of interest" description="Disordered" evidence="1">
    <location>
        <begin position="603"/>
        <end position="636"/>
    </location>
</feature>
<dbReference type="AlphaFoldDB" id="A0A8T1WL86"/>
<dbReference type="Proteomes" id="UP000693981">
    <property type="component" value="Unassembled WGS sequence"/>
</dbReference>